<sequence length="1114" mass="123100">MDRRKAPPPIPAKPPREWYIEEAPPLPQKPDGRRTSRGSGPLGPRPVPRRVPPRRKPVGELARIPTTSSYAPSVVDSPYKPYEPKESGVPYPLDQAFERMPSPDRSDRIERSPDTPRSSQLSFPDPDSYSIWTDDEVSSPTRMPALDSWKSGLSFKDLPEELVPAPAHTLPDLPGLHIHQSGAISVPLDLPQLPPMGAIRPPFDVEQLTVAELEKCTAPWALSGVAQWIDYLVSAIDAEFSLTSVTAALAKLVVFRCPAINWVVADALARQAMESLRQQGFCTAGPDDALQLDHSLRPTGVLTALCGDGCYSPKPGPGCYAPRCIRDKPLEPEILDELPRRMRSQVSVSRGRPDLEMDWAGFWGIKPDEVDATALKLQYAIHELIMTEVAYVRDLNVYVDVYGELENHPSVMADQALFCRQVFARIRDIISVNSVLSARLQGRQHQQGPFVGGIGDLVVQWVQEAGEAYNAYASDYLASDVLLRRETAASPALREWMAERGRDPRLVGVPHSFYFSRVLPRLLRYKLLLGAVLKYTPESSTEHGILLEAQKKVDELSAQCDAKVATAQRGIDVDNLRAHIVFKSADVTADLKLGDRRRKLIKRGELLRRGGFKVDWITSHVLLLDNFLVLSKTREGQNGKAFYVTKLPIPMDLLVLESADLDGEVKFGSKLTLTRGVPVAKPTSGTDGQVTYVEQPKDVLYPLQITHIGRAGGEYFLYAKTSIERERWRDAIVDAKRAHSSSAFARNSEPFRLKLLSDQFRYVEGDAPKLAVPTPNTVLHRCIGDADPAFAVARSRVNSVEAVGNEFLAGLEYGVYRGSGNHAAWFRVLDLRHVQSIRVVEEMNLLLVLADKALLWYDLGSVLNAKPGDKNVPLGRRLNRKKRVYHFTIAYLRDRLVVVYVQQELAASVLKVVEPVRSTSRTMNNIPCVMSFREVDRVHISGDVIGVTPFHFSMIVHNSSNGFQYLSLDVKVAQRFPAQSLGLGKPLAIYRISANALVACYELGCLVVTPTGEIAAHTPITPFVCVAQSVAYQAPYLVAVSPELVEVRKMEAGTNNKAPLVQVITGKDIRLLGTVEGQIRLALAHPRVPGIQLVVAVVGNEFVVIDSTSSISGL</sequence>
<name>A0A2T0FH32_9ASCO</name>
<dbReference type="SMART" id="SM00036">
    <property type="entry name" value="CNH"/>
    <property type="match status" value="1"/>
</dbReference>
<dbReference type="EMBL" id="NDIQ01000021">
    <property type="protein sequence ID" value="PRT54294.1"/>
    <property type="molecule type" value="Genomic_DNA"/>
</dbReference>
<dbReference type="PROSITE" id="PS50010">
    <property type="entry name" value="DH_2"/>
    <property type="match status" value="1"/>
</dbReference>
<dbReference type="PROSITE" id="PS50003">
    <property type="entry name" value="PH_DOMAIN"/>
    <property type="match status" value="1"/>
</dbReference>
<proteinExistence type="predicted"/>
<dbReference type="PANTHER" id="PTHR46572">
    <property type="entry name" value="RHO1 GDP-GTP EXCHANGE PROTEIN 1-RELATED"/>
    <property type="match status" value="1"/>
</dbReference>
<organism evidence="7 8">
    <name type="scientific">Wickerhamiella sorbophila</name>
    <dbReference type="NCBI Taxonomy" id="45607"/>
    <lineage>
        <taxon>Eukaryota</taxon>
        <taxon>Fungi</taxon>
        <taxon>Dikarya</taxon>
        <taxon>Ascomycota</taxon>
        <taxon>Saccharomycotina</taxon>
        <taxon>Dipodascomycetes</taxon>
        <taxon>Dipodascales</taxon>
        <taxon>Trichomonascaceae</taxon>
        <taxon>Wickerhamiella</taxon>
    </lineage>
</organism>
<feature type="domain" description="CNH" evidence="6">
    <location>
        <begin position="794"/>
        <end position="1079"/>
    </location>
</feature>
<feature type="domain" description="DH" evidence="5">
    <location>
        <begin position="376"/>
        <end position="563"/>
    </location>
</feature>
<dbReference type="Pfam" id="PF15405">
    <property type="entry name" value="PH_5"/>
    <property type="match status" value="1"/>
</dbReference>
<evidence type="ECO:0000259" key="4">
    <source>
        <dbReference type="PROSITE" id="PS50003"/>
    </source>
</evidence>
<dbReference type="STRING" id="45607.A0A2T0FH32"/>
<feature type="compositionally biased region" description="Basic and acidic residues" evidence="3">
    <location>
        <begin position="101"/>
        <end position="114"/>
    </location>
</feature>
<dbReference type="SMART" id="SM00325">
    <property type="entry name" value="RhoGEF"/>
    <property type="match status" value="1"/>
</dbReference>
<dbReference type="Proteomes" id="UP000238350">
    <property type="component" value="Unassembled WGS sequence"/>
</dbReference>
<dbReference type="OrthoDB" id="660555at2759"/>
<evidence type="ECO:0000259" key="6">
    <source>
        <dbReference type="PROSITE" id="PS50219"/>
    </source>
</evidence>
<dbReference type="Pfam" id="PF00621">
    <property type="entry name" value="RhoGEF"/>
    <property type="match status" value="1"/>
</dbReference>
<feature type="region of interest" description="Disordered" evidence="3">
    <location>
        <begin position="1"/>
        <end position="141"/>
    </location>
</feature>
<gene>
    <name evidence="7" type="ORF">B9G98_01914</name>
</gene>
<accession>A0A2T0FH32</accession>
<dbReference type="Gene3D" id="2.30.29.30">
    <property type="entry name" value="Pleckstrin-homology domain (PH domain)/Phosphotyrosine-binding domain (PTB)"/>
    <property type="match status" value="1"/>
</dbReference>
<keyword evidence="8" id="KW-1185">Reference proteome</keyword>
<protein>
    <submittedName>
        <fullName evidence="7">Rho1 guanine nucleotide exchange factor 3</fullName>
    </submittedName>
</protein>
<dbReference type="CDD" id="cd00160">
    <property type="entry name" value="RhoGEF"/>
    <property type="match status" value="1"/>
</dbReference>
<dbReference type="RefSeq" id="XP_024664239.1">
    <property type="nucleotide sequence ID" value="XM_024808471.1"/>
</dbReference>
<dbReference type="AlphaFoldDB" id="A0A2T0FH32"/>
<evidence type="ECO:0000313" key="8">
    <source>
        <dbReference type="Proteomes" id="UP000238350"/>
    </source>
</evidence>
<dbReference type="PROSITE" id="PS50219">
    <property type="entry name" value="CNH"/>
    <property type="match status" value="1"/>
</dbReference>
<dbReference type="InterPro" id="IPR035899">
    <property type="entry name" value="DBL_dom_sf"/>
</dbReference>
<reference evidence="7 8" key="1">
    <citation type="submission" date="2017-04" db="EMBL/GenBank/DDBJ databases">
        <title>Genome sequencing of [Candida] sorbophila.</title>
        <authorList>
            <person name="Ahn J.O."/>
        </authorList>
    </citation>
    <scope>NUCLEOTIDE SEQUENCE [LARGE SCALE GENOMIC DNA]</scope>
    <source>
        <strain evidence="7 8">DS02</strain>
    </source>
</reference>
<dbReference type="Gene3D" id="1.20.900.10">
    <property type="entry name" value="Dbl homology (DH) domain"/>
    <property type="match status" value="1"/>
</dbReference>
<evidence type="ECO:0000313" key="7">
    <source>
        <dbReference type="EMBL" id="PRT54294.1"/>
    </source>
</evidence>
<dbReference type="InterPro" id="IPR001180">
    <property type="entry name" value="CNH_dom"/>
</dbReference>
<dbReference type="InterPro" id="IPR000219">
    <property type="entry name" value="DH_dom"/>
</dbReference>
<dbReference type="GO" id="GO:0005085">
    <property type="term" value="F:guanyl-nucleotide exchange factor activity"/>
    <property type="evidence" value="ECO:0007669"/>
    <property type="project" value="UniProtKB-KW"/>
</dbReference>
<dbReference type="PANTHER" id="PTHR46572:SF1">
    <property type="entry name" value="RHO1 GUANINE NUCLEOTIDE EXCHANGE FACTOR TUS1"/>
    <property type="match status" value="1"/>
</dbReference>
<feature type="domain" description="PH" evidence="4">
    <location>
        <begin position="599"/>
        <end position="737"/>
    </location>
</feature>
<comment type="caution">
    <text evidence="7">The sequence shown here is derived from an EMBL/GenBank/DDBJ whole genome shotgun (WGS) entry which is preliminary data.</text>
</comment>
<dbReference type="InterPro" id="IPR011993">
    <property type="entry name" value="PH-like_dom_sf"/>
</dbReference>
<dbReference type="SMART" id="SM00233">
    <property type="entry name" value="PH"/>
    <property type="match status" value="1"/>
</dbReference>
<dbReference type="SUPFAM" id="SSF48065">
    <property type="entry name" value="DBL homology domain (DH-domain)"/>
    <property type="match status" value="1"/>
</dbReference>
<evidence type="ECO:0000256" key="3">
    <source>
        <dbReference type="SAM" id="MobiDB-lite"/>
    </source>
</evidence>
<dbReference type="InterPro" id="IPR041675">
    <property type="entry name" value="PH_5"/>
</dbReference>
<keyword evidence="2" id="KW-0344">Guanine-nucleotide releasing factor</keyword>
<evidence type="ECO:0000256" key="1">
    <source>
        <dbReference type="ARBA" id="ARBA00022553"/>
    </source>
</evidence>
<dbReference type="SUPFAM" id="SSF50729">
    <property type="entry name" value="PH domain-like"/>
    <property type="match status" value="1"/>
</dbReference>
<feature type="compositionally biased region" description="Basic residues" evidence="3">
    <location>
        <begin position="47"/>
        <end position="56"/>
    </location>
</feature>
<dbReference type="Pfam" id="PF23582">
    <property type="entry name" value="WHD_RGF3"/>
    <property type="match status" value="1"/>
</dbReference>
<evidence type="ECO:0000256" key="2">
    <source>
        <dbReference type="ARBA" id="ARBA00022658"/>
    </source>
</evidence>
<dbReference type="Pfam" id="PF00780">
    <property type="entry name" value="CNH"/>
    <property type="match status" value="1"/>
</dbReference>
<keyword evidence="1" id="KW-0597">Phosphoprotein</keyword>
<dbReference type="GeneID" id="36515662"/>
<dbReference type="InterPro" id="IPR057283">
    <property type="entry name" value="RGF3_WH"/>
</dbReference>
<evidence type="ECO:0000259" key="5">
    <source>
        <dbReference type="PROSITE" id="PS50010"/>
    </source>
</evidence>
<dbReference type="InterPro" id="IPR001849">
    <property type="entry name" value="PH_domain"/>
</dbReference>
<dbReference type="InterPro" id="IPR052233">
    <property type="entry name" value="Rho-type_GEFs"/>
</dbReference>